<evidence type="ECO:0000313" key="1">
    <source>
        <dbReference type="EMBL" id="KAB0573422.1"/>
    </source>
</evidence>
<name>A0A643F5J7_9HYPH</name>
<gene>
    <name evidence="1" type="ORF">F7Q93_02710</name>
</gene>
<protein>
    <submittedName>
        <fullName evidence="1">Uncharacterized protein</fullName>
    </submittedName>
</protein>
<dbReference type="EMBL" id="VZPE01000001">
    <property type="protein sequence ID" value="KAB0573422.1"/>
    <property type="molecule type" value="Genomic_DNA"/>
</dbReference>
<dbReference type="RefSeq" id="WP_128093082.1">
    <property type="nucleotide sequence ID" value="NZ_JBHEEN010000001.1"/>
</dbReference>
<comment type="caution">
    <text evidence="1">The sequence shown here is derived from an EMBL/GenBank/DDBJ whole genome shotgun (WGS) entry which is preliminary data.</text>
</comment>
<accession>A0A643F5J7</accession>
<dbReference type="AlphaFoldDB" id="A0A643F5J7"/>
<sequence length="73" mass="8151">MKELAVIFFAAGLGFISGEKWAVVNEPLLIKRNELLARSIELSQSNRGIIEDFSKLIKETDWCDGRQALKGGE</sequence>
<organism evidence="1">
    <name type="scientific">Brucella pituitosa</name>
    <dbReference type="NCBI Taxonomy" id="571256"/>
    <lineage>
        <taxon>Bacteria</taxon>
        <taxon>Pseudomonadati</taxon>
        <taxon>Pseudomonadota</taxon>
        <taxon>Alphaproteobacteria</taxon>
        <taxon>Hyphomicrobiales</taxon>
        <taxon>Brucellaceae</taxon>
        <taxon>Brucella/Ochrobactrum group</taxon>
        <taxon>Brucella</taxon>
    </lineage>
</organism>
<reference evidence="1" key="1">
    <citation type="submission" date="2019-09" db="EMBL/GenBank/DDBJ databases">
        <title>Draft genome sequences of 48 bacterial type strains from the CCUG.</title>
        <authorList>
            <person name="Tunovic T."/>
            <person name="Pineiro-Iglesias B."/>
            <person name="Unosson C."/>
            <person name="Inganas E."/>
            <person name="Ohlen M."/>
            <person name="Cardew S."/>
            <person name="Jensie-Markopoulos S."/>
            <person name="Salva-Serra F."/>
            <person name="Jaen-Luchoro D."/>
            <person name="Karlsson R."/>
            <person name="Svensson-Stadler L."/>
            <person name="Chun J."/>
            <person name="Moore E."/>
        </authorList>
    </citation>
    <scope>NUCLEOTIDE SEQUENCE</scope>
    <source>
        <strain evidence="1">CCUG 50899</strain>
    </source>
</reference>
<proteinExistence type="predicted"/>